<feature type="region of interest" description="Disordered" evidence="6">
    <location>
        <begin position="1"/>
        <end position="32"/>
    </location>
</feature>
<evidence type="ECO:0000256" key="5">
    <source>
        <dbReference type="ARBA" id="ARBA00023004"/>
    </source>
</evidence>
<feature type="compositionally biased region" description="Low complexity" evidence="6">
    <location>
        <begin position="7"/>
        <end position="26"/>
    </location>
</feature>
<dbReference type="EMBL" id="JALKII010000005">
    <property type="protein sequence ID" value="MCK0537929.1"/>
    <property type="molecule type" value="Genomic_DNA"/>
</dbReference>
<keyword evidence="8" id="KW-1185">Reference proteome</keyword>
<dbReference type="Pfam" id="PF03055">
    <property type="entry name" value="RPE65"/>
    <property type="match status" value="1"/>
</dbReference>
<comment type="caution">
    <text evidence="7">The sequence shown here is derived from an EMBL/GenBank/DDBJ whole genome shotgun (WGS) entry which is preliminary data.</text>
</comment>
<sequence>MQSEVQATENAARATDNAAQATSATAGDDPLRQHLGGFQALEQEFDYQIPASEIRGRVPAAVRGTFFRIGPGRNSLGGQAFGHWFDGDGMMHALTFTESGAWYRNRYVRTPKYLGETAAGQIRYRSFGHNAPGGWRKNIGRPPANCANTSMVWHGERLLALWEGGRPWELDPATLETRGEFSYGGKLRLWEPFSAHGKVHPGNGCYYNHGVTMGLSGPRINLYQISPAGQLARKAHFNIDRLAFVHDAALGARHWVFLVHPLAMEGMAPFLFGLKTFDESVAFRPEWGMKAYVVSLDTLEVVRVFELPPFAVFHVGNCRERGDELVLELVRFEDYAVADTLRNVFAGGAAKGGALWQISLNLRSGTSALAPLPQLATCEFPQWDERFSTAESRFLYSAAILENGTPGFFNGVQRLDTEAGELAMHDFGPGRFTSEAVFVPEGEAEGAGYLCAVVYDAASDRSEVVLLDARSRQLEEVAAVPLRNHVPFGFHCGYTSRAFLPT</sequence>
<name>A0ABT0E8H3_9GAMM</name>
<organism evidence="7 8">
    <name type="scientific">Alcanivorax quisquiliarum</name>
    <dbReference type="NCBI Taxonomy" id="2933565"/>
    <lineage>
        <taxon>Bacteria</taxon>
        <taxon>Pseudomonadati</taxon>
        <taxon>Pseudomonadota</taxon>
        <taxon>Gammaproteobacteria</taxon>
        <taxon>Oceanospirillales</taxon>
        <taxon>Alcanivoracaceae</taxon>
        <taxon>Alcanivorax</taxon>
    </lineage>
</organism>
<evidence type="ECO:0000256" key="6">
    <source>
        <dbReference type="SAM" id="MobiDB-lite"/>
    </source>
</evidence>
<evidence type="ECO:0000256" key="4">
    <source>
        <dbReference type="ARBA" id="ARBA00023002"/>
    </source>
</evidence>
<comment type="similarity">
    <text evidence="2">Belongs to the carotenoid oxygenase family.</text>
</comment>
<protein>
    <submittedName>
        <fullName evidence="7">Carotenoid oxygenase family protein</fullName>
    </submittedName>
</protein>
<evidence type="ECO:0000313" key="7">
    <source>
        <dbReference type="EMBL" id="MCK0537929.1"/>
    </source>
</evidence>
<gene>
    <name evidence="7" type="ORF">MU846_09415</name>
</gene>
<dbReference type="Proteomes" id="UP001165524">
    <property type="component" value="Unassembled WGS sequence"/>
</dbReference>
<keyword evidence="5" id="KW-0408">Iron</keyword>
<keyword evidence="4" id="KW-0560">Oxidoreductase</keyword>
<proteinExistence type="inferred from homology"/>
<accession>A0ABT0E8H3</accession>
<evidence type="ECO:0000313" key="8">
    <source>
        <dbReference type="Proteomes" id="UP001165524"/>
    </source>
</evidence>
<keyword evidence="3" id="KW-0479">Metal-binding</keyword>
<dbReference type="InterPro" id="IPR004294">
    <property type="entry name" value="Carotenoid_Oase"/>
</dbReference>
<evidence type="ECO:0000256" key="1">
    <source>
        <dbReference type="ARBA" id="ARBA00001954"/>
    </source>
</evidence>
<reference evidence="7" key="1">
    <citation type="submission" date="2022-04" db="EMBL/GenBank/DDBJ databases">
        <title>Alcanivorax sp. CY1518 draft genome sequence.</title>
        <authorList>
            <person name="Zhao G."/>
            <person name="An M."/>
        </authorList>
    </citation>
    <scope>NUCLEOTIDE SEQUENCE</scope>
    <source>
        <strain evidence="7">CY1518</strain>
    </source>
</reference>
<evidence type="ECO:0000256" key="2">
    <source>
        <dbReference type="ARBA" id="ARBA00006787"/>
    </source>
</evidence>
<dbReference type="PANTHER" id="PTHR10543">
    <property type="entry name" value="BETA-CAROTENE DIOXYGENASE"/>
    <property type="match status" value="1"/>
</dbReference>
<dbReference type="PANTHER" id="PTHR10543:SF89">
    <property type="entry name" value="CAROTENOID 9,10(9',10')-CLEAVAGE DIOXYGENASE 1"/>
    <property type="match status" value="1"/>
</dbReference>
<evidence type="ECO:0000256" key="3">
    <source>
        <dbReference type="ARBA" id="ARBA00022723"/>
    </source>
</evidence>
<comment type="cofactor">
    <cofactor evidence="1">
        <name>Fe(2+)</name>
        <dbReference type="ChEBI" id="CHEBI:29033"/>
    </cofactor>
</comment>
<dbReference type="RefSeq" id="WP_246952019.1">
    <property type="nucleotide sequence ID" value="NZ_JALKII010000005.1"/>
</dbReference>